<dbReference type="PANTHER" id="PTHR31649:SF1">
    <property type="entry name" value="FARNESOIC ACID O-METHYL TRANSFERASE DOMAIN-CONTAINING PROTEIN"/>
    <property type="match status" value="1"/>
</dbReference>
<name>A0AA85JP29_TRIRE</name>
<dbReference type="SMART" id="SM00696">
    <property type="entry name" value="DM9"/>
    <property type="match status" value="2"/>
</dbReference>
<organism evidence="1 2">
    <name type="scientific">Trichobilharzia regenti</name>
    <name type="common">Nasal bird schistosome</name>
    <dbReference type="NCBI Taxonomy" id="157069"/>
    <lineage>
        <taxon>Eukaryota</taxon>
        <taxon>Metazoa</taxon>
        <taxon>Spiralia</taxon>
        <taxon>Lophotrochozoa</taxon>
        <taxon>Platyhelminthes</taxon>
        <taxon>Trematoda</taxon>
        <taxon>Digenea</taxon>
        <taxon>Strigeidida</taxon>
        <taxon>Schistosomatoidea</taxon>
        <taxon>Schistosomatidae</taxon>
        <taxon>Trichobilharzia</taxon>
    </lineage>
</organism>
<accession>A0AA85JP29</accession>
<reference evidence="1" key="1">
    <citation type="submission" date="2022-06" db="EMBL/GenBank/DDBJ databases">
        <authorList>
            <person name="Berger JAMES D."/>
            <person name="Berger JAMES D."/>
        </authorList>
    </citation>
    <scope>NUCLEOTIDE SEQUENCE [LARGE SCALE GENOMIC DNA]</scope>
</reference>
<dbReference type="Proteomes" id="UP000050795">
    <property type="component" value="Unassembled WGS sequence"/>
</dbReference>
<dbReference type="PANTHER" id="PTHR31649">
    <property type="entry name" value="AGAP009604-PA"/>
    <property type="match status" value="1"/>
</dbReference>
<evidence type="ECO:0000313" key="1">
    <source>
        <dbReference type="Proteomes" id="UP000050795"/>
    </source>
</evidence>
<dbReference type="InterPro" id="IPR006616">
    <property type="entry name" value="DM9_repeat"/>
</dbReference>
<proteinExistence type="predicted"/>
<protein>
    <recommendedName>
        <fullName evidence="3">DUF3421 domain-containing protein</fullName>
    </recommendedName>
</protein>
<dbReference type="Pfam" id="PF11901">
    <property type="entry name" value="DM9"/>
    <property type="match status" value="1"/>
</dbReference>
<reference evidence="2" key="2">
    <citation type="submission" date="2023-11" db="UniProtKB">
        <authorList>
            <consortium name="WormBaseParasite"/>
        </authorList>
    </citation>
    <scope>IDENTIFICATION</scope>
</reference>
<keyword evidence="1" id="KW-1185">Reference proteome</keyword>
<evidence type="ECO:0000313" key="2">
    <source>
        <dbReference type="WBParaSite" id="TREG1_37790.1"/>
    </source>
</evidence>
<dbReference type="AlphaFoldDB" id="A0AA85JP29"/>
<sequence>MSKIGQGIQISVSWIPQKHGEYPSNAISVDKDVFVVRCKHEDEYIPGKLIPENKKCYCPYNGRELSFSKYEVLCDTSIDHYSKGYEWVKSTGDEYPVDAVVAGLTKDGKPVFIARGSVQEDMCSGKAVEGHKCAYMSWGGTEYTVDDYEILVWKLNCTK</sequence>
<evidence type="ECO:0008006" key="3">
    <source>
        <dbReference type="Google" id="ProtNLM"/>
    </source>
</evidence>
<dbReference type="WBParaSite" id="TREG1_37790.1">
    <property type="protein sequence ID" value="TREG1_37790.1"/>
    <property type="gene ID" value="TREG1_37790"/>
</dbReference>